<dbReference type="RefSeq" id="WP_302885080.1">
    <property type="nucleotide sequence ID" value="NZ_JAUMIT010000007.1"/>
</dbReference>
<keyword evidence="1" id="KW-0812">Transmembrane</keyword>
<keyword evidence="3" id="KW-1185">Reference proteome</keyword>
<reference evidence="2" key="1">
    <citation type="submission" date="2023-07" db="EMBL/GenBank/DDBJ databases">
        <title>Wenyingzhuangia sp. chi5 genome sequencing and assembly.</title>
        <authorList>
            <person name="Park S."/>
        </authorList>
    </citation>
    <scope>NUCLEOTIDE SEQUENCE</scope>
    <source>
        <strain evidence="2">Chi5</strain>
    </source>
</reference>
<accession>A0ABT8VUZ8</accession>
<dbReference type="EMBL" id="JAUMIT010000007">
    <property type="protein sequence ID" value="MDO3695776.1"/>
    <property type="molecule type" value="Genomic_DNA"/>
</dbReference>
<gene>
    <name evidence="2" type="ORF">QVZ41_13080</name>
</gene>
<feature type="transmembrane region" description="Helical" evidence="1">
    <location>
        <begin position="7"/>
        <end position="27"/>
    </location>
</feature>
<name>A0ABT8VUZ8_9FLAO</name>
<comment type="caution">
    <text evidence="2">The sequence shown here is derived from an EMBL/GenBank/DDBJ whole genome shotgun (WGS) entry which is preliminary data.</text>
</comment>
<feature type="transmembrane region" description="Helical" evidence="1">
    <location>
        <begin position="42"/>
        <end position="62"/>
    </location>
</feature>
<evidence type="ECO:0000313" key="2">
    <source>
        <dbReference type="EMBL" id="MDO3695776.1"/>
    </source>
</evidence>
<proteinExistence type="predicted"/>
<evidence type="ECO:0000313" key="3">
    <source>
        <dbReference type="Proteomes" id="UP001168642"/>
    </source>
</evidence>
<keyword evidence="1" id="KW-0472">Membrane</keyword>
<sequence>MERVKKKLFIGIIFAISASLVSVLIQYHENLWELIQYNSETIGFNFLLYFLVGYVLIGNLFANKKAN</sequence>
<keyword evidence="1" id="KW-1133">Transmembrane helix</keyword>
<protein>
    <submittedName>
        <fullName evidence="2">Uncharacterized protein</fullName>
    </submittedName>
</protein>
<dbReference type="Proteomes" id="UP001168642">
    <property type="component" value="Unassembled WGS sequence"/>
</dbReference>
<organism evidence="2 3">
    <name type="scientific">Wenyingzhuangia gilva</name>
    <dbReference type="NCBI Taxonomy" id="3057677"/>
    <lineage>
        <taxon>Bacteria</taxon>
        <taxon>Pseudomonadati</taxon>
        <taxon>Bacteroidota</taxon>
        <taxon>Flavobacteriia</taxon>
        <taxon>Flavobacteriales</taxon>
        <taxon>Flavobacteriaceae</taxon>
        <taxon>Wenyingzhuangia</taxon>
    </lineage>
</organism>
<evidence type="ECO:0000256" key="1">
    <source>
        <dbReference type="SAM" id="Phobius"/>
    </source>
</evidence>